<dbReference type="InterPro" id="IPR027417">
    <property type="entry name" value="P-loop_NTPase"/>
</dbReference>
<evidence type="ECO:0000313" key="4">
    <source>
        <dbReference type="Proteomes" id="UP000028013"/>
    </source>
</evidence>
<dbReference type="PROSITE" id="PS00675">
    <property type="entry name" value="SIGMA54_INTERACT_1"/>
    <property type="match status" value="1"/>
</dbReference>
<dbReference type="AlphaFoldDB" id="A0A078S4D4"/>
<gene>
    <name evidence="3" type="ORF">M094_0993</name>
</gene>
<feature type="coiled-coil region" evidence="1">
    <location>
        <begin position="646"/>
        <end position="725"/>
    </location>
</feature>
<feature type="coiled-coil region" evidence="1">
    <location>
        <begin position="473"/>
        <end position="507"/>
    </location>
</feature>
<feature type="coiled-coil region" evidence="1">
    <location>
        <begin position="940"/>
        <end position="977"/>
    </location>
</feature>
<dbReference type="GO" id="GO:0006302">
    <property type="term" value="P:double-strand break repair"/>
    <property type="evidence" value="ECO:0007669"/>
    <property type="project" value="InterPro"/>
</dbReference>
<protein>
    <submittedName>
        <fullName evidence="3">AAA domain protein</fullName>
    </submittedName>
</protein>
<dbReference type="InterPro" id="IPR038729">
    <property type="entry name" value="Rad50/SbcC_AAA"/>
</dbReference>
<reference evidence="3 4" key="1">
    <citation type="submission" date="2014-04" db="EMBL/GenBank/DDBJ databases">
        <authorList>
            <person name="Sears C."/>
            <person name="Carroll K."/>
            <person name="Sack B.R."/>
            <person name="Qadri F."/>
            <person name="Myers L.L."/>
            <person name="Chung G.-T."/>
            <person name="Escheverria P."/>
            <person name="Fraser C.M."/>
            <person name="Sadzewicz L."/>
            <person name="Shefchek K.A."/>
            <person name="Tallon L."/>
            <person name="Das S.P."/>
            <person name="Daugherty S."/>
            <person name="Mongodin E.F."/>
        </authorList>
    </citation>
    <scope>NUCLEOTIDE SEQUENCE [LARGE SCALE GENOMIC DNA]</scope>
    <source>
        <strain evidence="3 4">3978 T3 ii</strain>
    </source>
</reference>
<keyword evidence="1" id="KW-0175">Coiled coil</keyword>
<name>A0A078S4D4_BACUN</name>
<sequence>MKLQKLTIKNLASIEDAVIDFENGPLSEESLFLICGETGAGKTTILDAICLALYNETPRMDHAENEKYKDLSQTFSAKKEDVAINDSRQLMRRNTSEAWTELEFTGSNETPYTARWYVARAHRKISGAVQDVRWTLENKKSGAQLNKKNGIKAEIQAAVGLTFEQFCRTTMLAQGDFTKFLQSKESEKSDILEKLTGTSIYSEIGAEIYAATKERRTEYENQNRKLEGIHILAEEEVTAIKEAIATQNAGVKEANEQKTTALAKRDWLKKYSELLLTREQQKKMWEGKQAQLQSDEFKQKELLIKEWNATADARNWLSTLKQQQQQQQQNYAQAGMLRASFARLDGGSKWLCGFLKEQEDKLHRAEKYLQEHSPLLPMFEQSQSIITGLKSALDAQTRIGTYNAHLERLAAQQPVKVKERTDKEAALTRKEQENHTLQNEINLRNKQLETMDRPALQDKKNKLDAGRENLLQALSALSLLAETERTLNEAKENEKALNAKVEACQKQYVLLQTAFDSKKTSYDDIRTLYDKQKEAVEEWAKETRSRLVVGDTCPVCGQEIKSLCKDEDFQSVLAPIRTSLETKEKEYKETEQALNNNRTESNTYGTLAENARQSTARALRSYNLAHTDAQAKCAQCNGVGLSTTTGETLKKLLEENKLEADKLNEKLTEVQKLSAQIIALQRQKDECQKSVDAARQAFNSADKVLNELKNSIVNYESLAANEKENIRATMNRVTPLILWEGWSTEWENSPLSFIDRLTQATRNYRLAQEKQRELKSAIALIHKELEGININKESIDAAFPDWRNAPAATQEMEIKDLGIAWNNLNTQASGLKQSISSTADQMARLQKDLTGFYAANPTLDEERITVLSAWSGSRIEALRASLQTLKEEEVAASTAFHLATEQMEEHIGRKPEIEENENFETLDALIANLEEKITAGNQSIGQQKLRLEENTRNIDRIKEEKERADRLREEYLKWDRLCRHFGDERGKNFRNIAQSFVLKELLAGANFYLQRLTDRYELECQAGSLTILLRDFHQGGAARPACTLSGGESFLVSLSLALGLSSLSRQSLSVDTLFIDEGFGTLSSDYLNTVMDTLEKLHQMGGKKVGIISHVEGLKERIKTQIQVRRIDSSRSEIKVVNTL</sequence>
<dbReference type="Pfam" id="PF13558">
    <property type="entry name" value="SbcC_Walker_B"/>
    <property type="match status" value="1"/>
</dbReference>
<dbReference type="GO" id="GO:0016887">
    <property type="term" value="F:ATP hydrolysis activity"/>
    <property type="evidence" value="ECO:0007669"/>
    <property type="project" value="InterPro"/>
</dbReference>
<dbReference type="RefSeq" id="WP_035448299.1">
    <property type="nucleotide sequence ID" value="NZ_JNHN01000173.1"/>
</dbReference>
<feature type="domain" description="Rad50/SbcC-type AAA" evidence="2">
    <location>
        <begin position="5"/>
        <end position="228"/>
    </location>
</feature>
<dbReference type="Gene3D" id="3.40.50.300">
    <property type="entry name" value="P-loop containing nucleotide triphosphate hydrolases"/>
    <property type="match status" value="2"/>
</dbReference>
<dbReference type="SUPFAM" id="SSF52540">
    <property type="entry name" value="P-loop containing nucleoside triphosphate hydrolases"/>
    <property type="match status" value="1"/>
</dbReference>
<dbReference type="EMBL" id="JNHN01000173">
    <property type="protein sequence ID" value="KDS50865.1"/>
    <property type="molecule type" value="Genomic_DNA"/>
</dbReference>
<feature type="coiled-coil region" evidence="1">
    <location>
        <begin position="420"/>
        <end position="447"/>
    </location>
</feature>
<dbReference type="Proteomes" id="UP000028013">
    <property type="component" value="Unassembled WGS sequence"/>
</dbReference>
<dbReference type="Pfam" id="PF13476">
    <property type="entry name" value="AAA_23"/>
    <property type="match status" value="1"/>
</dbReference>
<dbReference type="PATRIC" id="fig|1339349.3.peg.2187"/>
<feature type="coiled-coil region" evidence="1">
    <location>
        <begin position="209"/>
        <end position="236"/>
    </location>
</feature>
<proteinExistence type="predicted"/>
<evidence type="ECO:0000259" key="2">
    <source>
        <dbReference type="Pfam" id="PF13476"/>
    </source>
</evidence>
<dbReference type="PANTHER" id="PTHR32114">
    <property type="entry name" value="ABC TRANSPORTER ABCH.3"/>
    <property type="match status" value="1"/>
</dbReference>
<organism evidence="3 4">
    <name type="scientific">Bacteroides uniformis str. 3978 T3 ii</name>
    <dbReference type="NCBI Taxonomy" id="1339349"/>
    <lineage>
        <taxon>Bacteria</taxon>
        <taxon>Pseudomonadati</taxon>
        <taxon>Bacteroidota</taxon>
        <taxon>Bacteroidia</taxon>
        <taxon>Bacteroidales</taxon>
        <taxon>Bacteroidaceae</taxon>
        <taxon>Bacteroides</taxon>
    </lineage>
</organism>
<dbReference type="PANTHER" id="PTHR32114:SF2">
    <property type="entry name" value="ABC TRANSPORTER ABCH.3"/>
    <property type="match status" value="1"/>
</dbReference>
<evidence type="ECO:0000256" key="1">
    <source>
        <dbReference type="SAM" id="Coils"/>
    </source>
</evidence>
<dbReference type="InterPro" id="IPR025662">
    <property type="entry name" value="Sigma_54_int_dom_ATP-bd_1"/>
</dbReference>
<comment type="caution">
    <text evidence="3">The sequence shown here is derived from an EMBL/GenBank/DDBJ whole genome shotgun (WGS) entry which is preliminary data.</text>
</comment>
<accession>A0A078S4D4</accession>
<evidence type="ECO:0000313" key="3">
    <source>
        <dbReference type="EMBL" id="KDS50865.1"/>
    </source>
</evidence>